<dbReference type="EMBL" id="CAMXCT030002624">
    <property type="protein sequence ID" value="CAL4786700.1"/>
    <property type="molecule type" value="Genomic_DNA"/>
</dbReference>
<evidence type="ECO:0000256" key="1">
    <source>
        <dbReference type="SAM" id="MobiDB-lite"/>
    </source>
</evidence>
<dbReference type="InterPro" id="IPR035979">
    <property type="entry name" value="RBD_domain_sf"/>
</dbReference>
<dbReference type="Gene3D" id="3.30.70.330">
    <property type="match status" value="1"/>
</dbReference>
<reference evidence="3 4" key="2">
    <citation type="submission" date="2024-05" db="EMBL/GenBank/DDBJ databases">
        <authorList>
            <person name="Chen Y."/>
            <person name="Shah S."/>
            <person name="Dougan E. K."/>
            <person name="Thang M."/>
            <person name="Chan C."/>
        </authorList>
    </citation>
    <scope>NUCLEOTIDE SEQUENCE [LARGE SCALE GENOMIC DNA]</scope>
</reference>
<dbReference type="GO" id="GO:0003676">
    <property type="term" value="F:nucleic acid binding"/>
    <property type="evidence" value="ECO:0007669"/>
    <property type="project" value="InterPro"/>
</dbReference>
<gene>
    <name evidence="2" type="ORF">C1SCF055_LOCUS25589</name>
</gene>
<dbReference type="EMBL" id="CAMXCT010002624">
    <property type="protein sequence ID" value="CAI3999388.1"/>
    <property type="molecule type" value="Genomic_DNA"/>
</dbReference>
<dbReference type="InterPro" id="IPR012677">
    <property type="entry name" value="Nucleotide-bd_a/b_plait_sf"/>
</dbReference>
<feature type="compositionally biased region" description="Basic residues" evidence="1">
    <location>
        <begin position="1"/>
        <end position="16"/>
    </location>
</feature>
<protein>
    <submittedName>
        <fullName evidence="3">RRM domain-containing protein</fullName>
    </submittedName>
</protein>
<organism evidence="2">
    <name type="scientific">Cladocopium goreaui</name>
    <dbReference type="NCBI Taxonomy" id="2562237"/>
    <lineage>
        <taxon>Eukaryota</taxon>
        <taxon>Sar</taxon>
        <taxon>Alveolata</taxon>
        <taxon>Dinophyceae</taxon>
        <taxon>Suessiales</taxon>
        <taxon>Symbiodiniaceae</taxon>
        <taxon>Cladocopium</taxon>
    </lineage>
</organism>
<evidence type="ECO:0000313" key="3">
    <source>
        <dbReference type="EMBL" id="CAL4786700.1"/>
    </source>
</evidence>
<accession>A0A9P1CXA3</accession>
<evidence type="ECO:0000313" key="4">
    <source>
        <dbReference type="Proteomes" id="UP001152797"/>
    </source>
</evidence>
<proteinExistence type="predicted"/>
<dbReference type="Proteomes" id="UP001152797">
    <property type="component" value="Unassembled WGS sequence"/>
</dbReference>
<keyword evidence="4" id="KW-1185">Reference proteome</keyword>
<comment type="caution">
    <text evidence="2">The sequence shown here is derived from an EMBL/GenBank/DDBJ whole genome shotgun (WGS) entry which is preliminary data.</text>
</comment>
<name>A0A9P1CXA3_9DINO</name>
<dbReference type="AlphaFoldDB" id="A0A9P1CXA3"/>
<feature type="region of interest" description="Disordered" evidence="1">
    <location>
        <begin position="1"/>
        <end position="28"/>
    </location>
</feature>
<evidence type="ECO:0000313" key="2">
    <source>
        <dbReference type="EMBL" id="CAI3999388.1"/>
    </source>
</evidence>
<sequence>MPRSRSRSRSTGRRKERSPSPDDGEPMAWIFIGDLPPKSNWSCMRRLVTQAGGKVLGGKVYPSHRPPCALARIGTEKEADSVAQKLNGSELSGRRISCRIIGDEDRRKIENS</sequence>
<dbReference type="EMBL" id="CAMXCT020002624">
    <property type="protein sequence ID" value="CAL1152763.1"/>
    <property type="molecule type" value="Genomic_DNA"/>
</dbReference>
<dbReference type="SUPFAM" id="SSF54928">
    <property type="entry name" value="RNA-binding domain, RBD"/>
    <property type="match status" value="1"/>
</dbReference>
<dbReference type="OrthoDB" id="439808at2759"/>
<reference evidence="2" key="1">
    <citation type="submission" date="2022-10" db="EMBL/GenBank/DDBJ databases">
        <authorList>
            <person name="Chen Y."/>
            <person name="Dougan E. K."/>
            <person name="Chan C."/>
            <person name="Rhodes N."/>
            <person name="Thang M."/>
        </authorList>
    </citation>
    <scope>NUCLEOTIDE SEQUENCE</scope>
</reference>